<dbReference type="Pfam" id="PF04576">
    <property type="entry name" value="Zein-binding"/>
    <property type="match status" value="1"/>
</dbReference>
<keyword evidence="3 6" id="KW-1133">Transmembrane helix</keyword>
<evidence type="ECO:0000256" key="3">
    <source>
        <dbReference type="ARBA" id="ARBA00022989"/>
    </source>
</evidence>
<dbReference type="GO" id="GO:0080115">
    <property type="term" value="F:myosin XI tail binding"/>
    <property type="evidence" value="ECO:0007669"/>
    <property type="project" value="UniProtKB-ARBA"/>
</dbReference>
<keyword evidence="4 6" id="KW-0472">Membrane</keyword>
<proteinExistence type="evidence at transcript level"/>
<evidence type="ECO:0000256" key="1">
    <source>
        <dbReference type="ARBA" id="ARBA00004370"/>
    </source>
</evidence>
<evidence type="ECO:0000256" key="6">
    <source>
        <dbReference type="SAM" id="Phobius"/>
    </source>
</evidence>
<feature type="domain" description="GTD-binding" evidence="7">
    <location>
        <begin position="126"/>
        <end position="224"/>
    </location>
</feature>
<dbReference type="OMA" id="ECCPEDE"/>
<protein>
    <submittedName>
        <fullName evidence="8">DUF593-1 protein</fullName>
    </submittedName>
</protein>
<dbReference type="InterPro" id="IPR007656">
    <property type="entry name" value="GTD-bd"/>
</dbReference>
<name>A8W457_LOTJA</name>
<evidence type="ECO:0000256" key="4">
    <source>
        <dbReference type="ARBA" id="ARBA00023136"/>
    </source>
</evidence>
<evidence type="ECO:0000256" key="5">
    <source>
        <dbReference type="SAM" id="MobiDB-lite"/>
    </source>
</evidence>
<dbReference type="PANTHER" id="PTHR31422:SF27">
    <property type="entry name" value="DUF593-CONTAINING PROTEIN 1"/>
    <property type="match status" value="1"/>
</dbReference>
<reference evidence="8" key="1">
    <citation type="submission" date="2007-10" db="EMBL/GenBank/DDBJ databases">
        <authorList>
            <person name="Goormachtig S."/>
            <person name="De Keyser A."/>
        </authorList>
    </citation>
    <scope>NUCLEOTIDE SEQUENCE</scope>
</reference>
<dbReference type="PANTHER" id="PTHR31422">
    <property type="entry name" value="BNAANNG28530D PROTEIN"/>
    <property type="match status" value="1"/>
</dbReference>
<accession>A8W457</accession>
<dbReference type="GO" id="GO:0016020">
    <property type="term" value="C:membrane"/>
    <property type="evidence" value="ECO:0007669"/>
    <property type="project" value="UniProtKB-SubCell"/>
</dbReference>
<comment type="subcellular location">
    <subcellularLocation>
        <location evidence="1">Membrane</location>
    </subcellularLocation>
</comment>
<dbReference type="RefSeq" id="XP_057434112.1">
    <property type="nucleotide sequence ID" value="XM_057578129.1"/>
</dbReference>
<feature type="region of interest" description="Disordered" evidence="5">
    <location>
        <begin position="90"/>
        <end position="113"/>
    </location>
</feature>
<dbReference type="GeneID" id="130726824"/>
<evidence type="ECO:0000256" key="2">
    <source>
        <dbReference type="ARBA" id="ARBA00022692"/>
    </source>
</evidence>
<feature type="transmembrane region" description="Helical" evidence="6">
    <location>
        <begin position="58"/>
        <end position="79"/>
    </location>
</feature>
<evidence type="ECO:0000259" key="7">
    <source>
        <dbReference type="PROSITE" id="PS51775"/>
    </source>
</evidence>
<evidence type="ECO:0000313" key="8">
    <source>
        <dbReference type="EMBL" id="ABW70156.1"/>
    </source>
</evidence>
<dbReference type="PROSITE" id="PS51775">
    <property type="entry name" value="GTD_BINDING"/>
    <property type="match status" value="1"/>
</dbReference>
<dbReference type="KEGG" id="lja:130726824"/>
<organism evidence="8">
    <name type="scientific">Lotus japonicus</name>
    <name type="common">Lotus corniculatus var. japonicus</name>
    <dbReference type="NCBI Taxonomy" id="34305"/>
    <lineage>
        <taxon>Eukaryota</taxon>
        <taxon>Viridiplantae</taxon>
        <taxon>Streptophyta</taxon>
        <taxon>Embryophyta</taxon>
        <taxon>Tracheophyta</taxon>
        <taxon>Spermatophyta</taxon>
        <taxon>Magnoliopsida</taxon>
        <taxon>eudicotyledons</taxon>
        <taxon>Gunneridae</taxon>
        <taxon>Pentapetalae</taxon>
        <taxon>rosids</taxon>
        <taxon>fabids</taxon>
        <taxon>Fabales</taxon>
        <taxon>Fabaceae</taxon>
        <taxon>Papilionoideae</taxon>
        <taxon>50 kb inversion clade</taxon>
        <taxon>NPAAA clade</taxon>
        <taxon>Hologalegina</taxon>
        <taxon>robinioid clade</taxon>
        <taxon>Loteae</taxon>
        <taxon>Lotus</taxon>
    </lineage>
</organism>
<dbReference type="OrthoDB" id="1100010at2759"/>
<keyword evidence="2 6" id="KW-0812">Transmembrane</keyword>
<dbReference type="EMBL" id="EU189942">
    <property type="protein sequence ID" value="ABW70156.1"/>
    <property type="molecule type" value="mRNA"/>
</dbReference>
<dbReference type="AlphaFoldDB" id="A8W457"/>
<sequence>MQMLMHTLPRFCLLVAVAVAHSVLALYHKFLRFFMDFPSTFKFLAQASELSCGLVLLGYSHIFNLLGLILIFAFCFKLLRLSEFVALPRSRSPPKTPALEPNPSKNSVSDDGVVEDKDENLEDEMFDVMSLRKLVKFERQRFHAACAEIEKERSAASSAAEEAMAMILRLQSEKSAVEIQANQFRRMVEQKQEYDQEVIESLKWTVRQLEYQKSVMEEQVLIYREKLREYMRDDEIEQIEGVDAARDFCNFSVEYDLDASLETLSQSPRSC</sequence>